<evidence type="ECO:0000256" key="4">
    <source>
        <dbReference type="ARBA" id="ARBA00022967"/>
    </source>
</evidence>
<accession>A0A6N6N196</accession>
<keyword evidence="4" id="KW-1278">Translocase</keyword>
<dbReference type="CDD" id="cd03214">
    <property type="entry name" value="ABC_Iron-Siderophores_B12_Hemin"/>
    <property type="match status" value="1"/>
</dbReference>
<keyword evidence="8" id="KW-1185">Reference proteome</keyword>
<dbReference type="GO" id="GO:0005524">
    <property type="term" value="F:ATP binding"/>
    <property type="evidence" value="ECO:0007669"/>
    <property type="project" value="UniProtKB-KW"/>
</dbReference>
<dbReference type="OrthoDB" id="9809450at2"/>
<dbReference type="SMART" id="SM00382">
    <property type="entry name" value="AAA"/>
    <property type="match status" value="1"/>
</dbReference>
<dbReference type="AlphaFoldDB" id="A0A6N6N196"/>
<keyword evidence="1" id="KW-0813">Transport</keyword>
<evidence type="ECO:0000313" key="8">
    <source>
        <dbReference type="Proteomes" id="UP000438699"/>
    </source>
</evidence>
<evidence type="ECO:0000259" key="6">
    <source>
        <dbReference type="PROSITE" id="PS50893"/>
    </source>
</evidence>
<evidence type="ECO:0000256" key="1">
    <source>
        <dbReference type="ARBA" id="ARBA00022448"/>
    </source>
</evidence>
<dbReference type="PANTHER" id="PTHR42794">
    <property type="entry name" value="HEMIN IMPORT ATP-BINDING PROTEIN HMUV"/>
    <property type="match status" value="1"/>
</dbReference>
<dbReference type="SUPFAM" id="SSF52540">
    <property type="entry name" value="P-loop containing nucleoside triphosphate hydrolases"/>
    <property type="match status" value="1"/>
</dbReference>
<dbReference type="RefSeq" id="WP_151150756.1">
    <property type="nucleotide sequence ID" value="NZ_WAIE01000003.1"/>
</dbReference>
<dbReference type="PANTHER" id="PTHR42794:SF1">
    <property type="entry name" value="HEMIN IMPORT ATP-BINDING PROTEIN HMUV"/>
    <property type="match status" value="1"/>
</dbReference>
<comment type="function">
    <text evidence="5">Part of the ABC transporter complex HmuTUV involved in hemin import. Responsible for energy coupling to the transport system.</text>
</comment>
<feature type="domain" description="ABC transporter" evidence="6">
    <location>
        <begin position="3"/>
        <end position="236"/>
    </location>
</feature>
<evidence type="ECO:0000256" key="5">
    <source>
        <dbReference type="ARBA" id="ARBA00037066"/>
    </source>
</evidence>
<dbReference type="PROSITE" id="PS50893">
    <property type="entry name" value="ABC_TRANSPORTER_2"/>
    <property type="match status" value="1"/>
</dbReference>
<dbReference type="Gene3D" id="3.40.50.300">
    <property type="entry name" value="P-loop containing nucleotide triphosphate hydrolases"/>
    <property type="match status" value="1"/>
</dbReference>
<evidence type="ECO:0000256" key="2">
    <source>
        <dbReference type="ARBA" id="ARBA00022741"/>
    </source>
</evidence>
<gene>
    <name evidence="7" type="ORF">F8A88_08680</name>
</gene>
<evidence type="ECO:0000313" key="7">
    <source>
        <dbReference type="EMBL" id="KAB1441664.1"/>
    </source>
</evidence>
<dbReference type="InterPro" id="IPR027417">
    <property type="entry name" value="P-loop_NTPase"/>
</dbReference>
<proteinExistence type="predicted"/>
<protein>
    <submittedName>
        <fullName evidence="7">ABC transporter ATP-binding protein</fullName>
    </submittedName>
</protein>
<keyword evidence="2" id="KW-0547">Nucleotide-binding</keyword>
<dbReference type="FunFam" id="3.40.50.300:FF:000134">
    <property type="entry name" value="Iron-enterobactin ABC transporter ATP-binding protein"/>
    <property type="match status" value="1"/>
</dbReference>
<dbReference type="GO" id="GO:0016887">
    <property type="term" value="F:ATP hydrolysis activity"/>
    <property type="evidence" value="ECO:0007669"/>
    <property type="project" value="InterPro"/>
</dbReference>
<dbReference type="Proteomes" id="UP000438699">
    <property type="component" value="Unassembled WGS sequence"/>
</dbReference>
<name>A0A6N6N196_9BACT</name>
<comment type="caution">
    <text evidence="7">The sequence shown here is derived from an EMBL/GenBank/DDBJ whole genome shotgun (WGS) entry which is preliminary data.</text>
</comment>
<dbReference type="EMBL" id="WAIE01000003">
    <property type="protein sequence ID" value="KAB1441664.1"/>
    <property type="molecule type" value="Genomic_DNA"/>
</dbReference>
<dbReference type="InterPro" id="IPR003439">
    <property type="entry name" value="ABC_transporter-like_ATP-bd"/>
</dbReference>
<dbReference type="Pfam" id="PF00005">
    <property type="entry name" value="ABC_tran"/>
    <property type="match status" value="1"/>
</dbReference>
<sequence length="273" mass="30663">MILHVDGLDFHYKSTPVLRDVHFSVDEGEVLAIMGPNGVGKTTLLKCMNAIHSPSGGCVMVDGADVFQLRPGQIARRLGYVSQRAETGRMTTFDAVLMGRKPHIRWNVSENDLRIVDSALKRLRLEKLCLRYLDEMSGGEVQKVCIARALVQEPRILLLDEPTSSLDLRNQVEILGLVRAVVKSHHVAAIMTMHDLNQALRYADKFVFLRGGRIHAAADRDSVNEAIIEEVYGVRVHMEEVAGRPVVVPMDDTEERLLREHDHAHHHEYGISQ</sequence>
<organism evidence="7 8">
    <name type="scientific">Pseudodesulfovibrio senegalensis</name>
    <dbReference type="NCBI Taxonomy" id="1721087"/>
    <lineage>
        <taxon>Bacteria</taxon>
        <taxon>Pseudomonadati</taxon>
        <taxon>Thermodesulfobacteriota</taxon>
        <taxon>Desulfovibrionia</taxon>
        <taxon>Desulfovibrionales</taxon>
        <taxon>Desulfovibrionaceae</taxon>
    </lineage>
</organism>
<evidence type="ECO:0000256" key="3">
    <source>
        <dbReference type="ARBA" id="ARBA00022840"/>
    </source>
</evidence>
<reference evidence="7 8" key="1">
    <citation type="journal article" date="2017" name="Int. J. Syst. Evol. Microbiol.">
        <title>Desulfovibrio senegalensis sp. nov., a mesophilic sulfate reducer isolated from marine sediment.</title>
        <authorList>
            <person name="Thioye A."/>
            <person name="Gam Z.B.A."/>
            <person name="Mbengue M."/>
            <person name="Cayol J.L."/>
            <person name="Joseph-Bartoli M."/>
            <person name="Toure-Kane C."/>
            <person name="Labat M."/>
        </authorList>
    </citation>
    <scope>NUCLEOTIDE SEQUENCE [LARGE SCALE GENOMIC DNA]</scope>
    <source>
        <strain evidence="7 8">DSM 101509</strain>
    </source>
</reference>
<keyword evidence="3 7" id="KW-0067">ATP-binding</keyword>
<dbReference type="InterPro" id="IPR003593">
    <property type="entry name" value="AAA+_ATPase"/>
</dbReference>